<gene>
    <name evidence="5" type="ORF">N7468_008164</name>
</gene>
<keyword evidence="2" id="KW-0812">Transmembrane</keyword>
<evidence type="ECO:0000313" key="5">
    <source>
        <dbReference type="EMBL" id="KAJ5223622.1"/>
    </source>
</evidence>
<feature type="transmembrane region" description="Helical" evidence="2">
    <location>
        <begin position="204"/>
        <end position="228"/>
    </location>
</feature>
<dbReference type="OrthoDB" id="2537459at2759"/>
<dbReference type="AlphaFoldDB" id="A0A9W9TI17"/>
<dbReference type="RefSeq" id="XP_058327805.1">
    <property type="nucleotide sequence ID" value="XM_058477460.1"/>
</dbReference>
<name>A0A9W9TI17_9EURO</name>
<dbReference type="PANTHER" id="PTHR16861">
    <property type="entry name" value="GLYCOPROTEIN 38"/>
    <property type="match status" value="1"/>
</dbReference>
<feature type="compositionally biased region" description="Low complexity" evidence="1">
    <location>
        <begin position="102"/>
        <end position="140"/>
    </location>
</feature>
<evidence type="ECO:0000256" key="2">
    <source>
        <dbReference type="SAM" id="Phobius"/>
    </source>
</evidence>
<evidence type="ECO:0000256" key="3">
    <source>
        <dbReference type="SAM" id="SignalP"/>
    </source>
</evidence>
<organism evidence="5 6">
    <name type="scientific">Penicillium chermesinum</name>
    <dbReference type="NCBI Taxonomy" id="63820"/>
    <lineage>
        <taxon>Eukaryota</taxon>
        <taxon>Fungi</taxon>
        <taxon>Dikarya</taxon>
        <taxon>Ascomycota</taxon>
        <taxon>Pezizomycotina</taxon>
        <taxon>Eurotiomycetes</taxon>
        <taxon>Eurotiomycetidae</taxon>
        <taxon>Eurotiales</taxon>
        <taxon>Aspergillaceae</taxon>
        <taxon>Penicillium</taxon>
    </lineage>
</organism>
<dbReference type="InterPro" id="IPR002889">
    <property type="entry name" value="WSC_carb-bd"/>
</dbReference>
<feature type="chain" id="PRO_5040947273" evidence="3">
    <location>
        <begin position="25"/>
        <end position="329"/>
    </location>
</feature>
<evidence type="ECO:0000259" key="4">
    <source>
        <dbReference type="SMART" id="SM00321"/>
    </source>
</evidence>
<feature type="region of interest" description="Disordered" evidence="1">
    <location>
        <begin position="102"/>
        <end position="199"/>
    </location>
</feature>
<dbReference type="EMBL" id="JAPQKS010000006">
    <property type="protein sequence ID" value="KAJ5223622.1"/>
    <property type="molecule type" value="Genomic_DNA"/>
</dbReference>
<proteinExistence type="predicted"/>
<feature type="domain" description="WSC" evidence="4">
    <location>
        <begin position="23"/>
        <end position="98"/>
    </location>
</feature>
<feature type="compositionally biased region" description="Polar residues" evidence="1">
    <location>
        <begin position="141"/>
        <end position="166"/>
    </location>
</feature>
<keyword evidence="2" id="KW-1133">Transmembrane helix</keyword>
<feature type="signal peptide" evidence="3">
    <location>
        <begin position="1"/>
        <end position="24"/>
    </location>
</feature>
<dbReference type="CDD" id="cd12087">
    <property type="entry name" value="TM_EGFR-like"/>
    <property type="match status" value="1"/>
</dbReference>
<keyword evidence="2" id="KW-0472">Membrane</keyword>
<dbReference type="SMART" id="SM00321">
    <property type="entry name" value="WSC"/>
    <property type="match status" value="1"/>
</dbReference>
<sequence length="329" mass="34103">MRVSLCVSLLAGVIALVNQPLVSAVQLYCASSNTGASYDAVSNIYQSNGACMKTCGNYAFGILQERNVDVSKCNSACAGYPSDLCGNTVENLFGYVDAGNSPTSTAGGSSTTSSETTKSSSVTTSSSSSTTVSSESSPSTRPLTNLPLQSESTSTTSQVALTTSSDGEVKTITVADPGPTSGSDGKSLSATQDDKGSSLSGGSIAGIVIGVIAGLALIGALVFLVFFYRKRARSASPSPSQDMGQRESRASSFFGGGGFPGGSLQRNPTFTDNRLRTDQVLYPNGPRDSSVSLQDDQDYSRPVLRVSHHQPRLISMYANQAEKLANPDE</sequence>
<accession>A0A9W9TI17</accession>
<reference evidence="5" key="1">
    <citation type="submission" date="2022-11" db="EMBL/GenBank/DDBJ databases">
        <authorList>
            <person name="Petersen C."/>
        </authorList>
    </citation>
    <scope>NUCLEOTIDE SEQUENCE</scope>
    <source>
        <strain evidence="5">IBT 19713</strain>
    </source>
</reference>
<feature type="region of interest" description="Disordered" evidence="1">
    <location>
        <begin position="234"/>
        <end position="299"/>
    </location>
</feature>
<dbReference type="PANTHER" id="PTHR16861:SF4">
    <property type="entry name" value="SH3 DOMAIN PROTEIN (AFU_ORTHOLOGUE AFUA_1G13610)"/>
    <property type="match status" value="1"/>
</dbReference>
<evidence type="ECO:0000256" key="1">
    <source>
        <dbReference type="SAM" id="MobiDB-lite"/>
    </source>
</evidence>
<comment type="caution">
    <text evidence="5">The sequence shown here is derived from an EMBL/GenBank/DDBJ whole genome shotgun (WGS) entry which is preliminary data.</text>
</comment>
<evidence type="ECO:0000313" key="6">
    <source>
        <dbReference type="Proteomes" id="UP001150941"/>
    </source>
</evidence>
<keyword evidence="3" id="KW-0732">Signal</keyword>
<keyword evidence="6" id="KW-1185">Reference proteome</keyword>
<protein>
    <submittedName>
        <fullName evidence="5">Carbohydrate-binding WSC subgroup</fullName>
    </submittedName>
</protein>
<feature type="compositionally biased region" description="Polar residues" evidence="1">
    <location>
        <begin position="180"/>
        <end position="191"/>
    </location>
</feature>
<reference evidence="5" key="2">
    <citation type="journal article" date="2023" name="IMA Fungus">
        <title>Comparative genomic study of the Penicillium genus elucidates a diverse pangenome and 15 lateral gene transfer events.</title>
        <authorList>
            <person name="Petersen C."/>
            <person name="Sorensen T."/>
            <person name="Nielsen M.R."/>
            <person name="Sondergaard T.E."/>
            <person name="Sorensen J.L."/>
            <person name="Fitzpatrick D.A."/>
            <person name="Frisvad J.C."/>
            <person name="Nielsen K.L."/>
        </authorList>
    </citation>
    <scope>NUCLEOTIDE SEQUENCE</scope>
    <source>
        <strain evidence="5">IBT 19713</strain>
    </source>
</reference>
<dbReference type="Proteomes" id="UP001150941">
    <property type="component" value="Unassembled WGS sequence"/>
</dbReference>
<dbReference type="GeneID" id="83204763"/>